<name>A0A6A6HT15_9PLEO</name>
<dbReference type="AlphaFoldDB" id="A0A6A6HT15"/>
<evidence type="ECO:0000313" key="3">
    <source>
        <dbReference type="Proteomes" id="UP000800094"/>
    </source>
</evidence>
<dbReference type="EMBL" id="ML987216">
    <property type="protein sequence ID" value="KAF2240580.1"/>
    <property type="molecule type" value="Genomic_DNA"/>
</dbReference>
<dbReference type="Proteomes" id="UP000800094">
    <property type="component" value="Unassembled WGS sequence"/>
</dbReference>
<accession>A0A6A6HT15</accession>
<protein>
    <submittedName>
        <fullName evidence="2">Uncharacterized protein</fullName>
    </submittedName>
</protein>
<keyword evidence="3" id="KW-1185">Reference proteome</keyword>
<organism evidence="2 3">
    <name type="scientific">Trematosphaeria pertusa</name>
    <dbReference type="NCBI Taxonomy" id="390896"/>
    <lineage>
        <taxon>Eukaryota</taxon>
        <taxon>Fungi</taxon>
        <taxon>Dikarya</taxon>
        <taxon>Ascomycota</taxon>
        <taxon>Pezizomycotina</taxon>
        <taxon>Dothideomycetes</taxon>
        <taxon>Pleosporomycetidae</taxon>
        <taxon>Pleosporales</taxon>
        <taxon>Massarineae</taxon>
        <taxon>Trematosphaeriaceae</taxon>
        <taxon>Trematosphaeria</taxon>
    </lineage>
</organism>
<evidence type="ECO:0000256" key="1">
    <source>
        <dbReference type="SAM" id="MobiDB-lite"/>
    </source>
</evidence>
<evidence type="ECO:0000313" key="2">
    <source>
        <dbReference type="EMBL" id="KAF2240580.1"/>
    </source>
</evidence>
<feature type="region of interest" description="Disordered" evidence="1">
    <location>
        <begin position="1"/>
        <end position="27"/>
    </location>
</feature>
<feature type="compositionally biased region" description="Polar residues" evidence="1">
    <location>
        <begin position="8"/>
        <end position="20"/>
    </location>
</feature>
<dbReference type="OrthoDB" id="276323at2759"/>
<dbReference type="GeneID" id="54573883"/>
<proteinExistence type="predicted"/>
<reference evidence="2" key="1">
    <citation type="journal article" date="2020" name="Stud. Mycol.">
        <title>101 Dothideomycetes genomes: a test case for predicting lifestyles and emergence of pathogens.</title>
        <authorList>
            <person name="Haridas S."/>
            <person name="Albert R."/>
            <person name="Binder M."/>
            <person name="Bloem J."/>
            <person name="Labutti K."/>
            <person name="Salamov A."/>
            <person name="Andreopoulos B."/>
            <person name="Baker S."/>
            <person name="Barry K."/>
            <person name="Bills G."/>
            <person name="Bluhm B."/>
            <person name="Cannon C."/>
            <person name="Castanera R."/>
            <person name="Culley D."/>
            <person name="Daum C."/>
            <person name="Ezra D."/>
            <person name="Gonzalez J."/>
            <person name="Henrissat B."/>
            <person name="Kuo A."/>
            <person name="Liang C."/>
            <person name="Lipzen A."/>
            <person name="Lutzoni F."/>
            <person name="Magnuson J."/>
            <person name="Mondo S."/>
            <person name="Nolan M."/>
            <person name="Ohm R."/>
            <person name="Pangilinan J."/>
            <person name="Park H.-J."/>
            <person name="Ramirez L."/>
            <person name="Alfaro M."/>
            <person name="Sun H."/>
            <person name="Tritt A."/>
            <person name="Yoshinaga Y."/>
            <person name="Zwiers L.-H."/>
            <person name="Turgeon B."/>
            <person name="Goodwin S."/>
            <person name="Spatafora J."/>
            <person name="Crous P."/>
            <person name="Grigoriev I."/>
        </authorList>
    </citation>
    <scope>NUCLEOTIDE SEQUENCE</scope>
    <source>
        <strain evidence="2">CBS 122368</strain>
    </source>
</reference>
<dbReference type="RefSeq" id="XP_033675584.1">
    <property type="nucleotide sequence ID" value="XM_033820553.1"/>
</dbReference>
<sequence length="67" mass="7596">MEGHESTHTFTASPHSTTIGQRHGTRFPPITKQSLLALETHGIVIDLKLRHDVNFDRELHFRPNPDG</sequence>
<gene>
    <name evidence="2" type="ORF">BU26DRAFT_202731</name>
</gene>